<reference evidence="1 2" key="1">
    <citation type="submission" date="2019-04" db="EMBL/GenBank/DDBJ databases">
        <title>An improved genome assembly and genetic linkage map for asparagus bean, Vigna unguiculata ssp. sesquipedialis.</title>
        <authorList>
            <person name="Xia Q."/>
            <person name="Zhang R."/>
            <person name="Dong Y."/>
        </authorList>
    </citation>
    <scope>NUCLEOTIDE SEQUENCE [LARGE SCALE GENOMIC DNA]</scope>
    <source>
        <tissue evidence="1">Leaf</tissue>
    </source>
</reference>
<organism evidence="1 2">
    <name type="scientific">Vigna unguiculata</name>
    <name type="common">Cowpea</name>
    <dbReference type="NCBI Taxonomy" id="3917"/>
    <lineage>
        <taxon>Eukaryota</taxon>
        <taxon>Viridiplantae</taxon>
        <taxon>Streptophyta</taxon>
        <taxon>Embryophyta</taxon>
        <taxon>Tracheophyta</taxon>
        <taxon>Spermatophyta</taxon>
        <taxon>Magnoliopsida</taxon>
        <taxon>eudicotyledons</taxon>
        <taxon>Gunneridae</taxon>
        <taxon>Pentapetalae</taxon>
        <taxon>rosids</taxon>
        <taxon>fabids</taxon>
        <taxon>Fabales</taxon>
        <taxon>Fabaceae</taxon>
        <taxon>Papilionoideae</taxon>
        <taxon>50 kb inversion clade</taxon>
        <taxon>NPAAA clade</taxon>
        <taxon>indigoferoid/millettioid clade</taxon>
        <taxon>Phaseoleae</taxon>
        <taxon>Vigna</taxon>
    </lineage>
</organism>
<accession>A0A4D6LVC5</accession>
<evidence type="ECO:0000313" key="2">
    <source>
        <dbReference type="Proteomes" id="UP000501690"/>
    </source>
</evidence>
<gene>
    <name evidence="1" type="ORF">DEO72_LG5g1079</name>
</gene>
<dbReference type="AlphaFoldDB" id="A0A4D6LVC5"/>
<dbReference type="Proteomes" id="UP000501690">
    <property type="component" value="Linkage Group LG5"/>
</dbReference>
<sequence length="135" mass="14702">MAEAGCPALTLPNQFGEEWWWMPEAVNGNERSLPVIEKCGGSGANQNPYSTRFGADAGAHSGGRGGGRWRSCVVVDPVSATSLAQGTRWRSSSVAPDLLRRTKGRNFEQRRCWRGDLNRGCDAGRKKGSRILNPK</sequence>
<keyword evidence="2" id="KW-1185">Reference proteome</keyword>
<proteinExistence type="predicted"/>
<name>A0A4D6LVC5_VIGUN</name>
<evidence type="ECO:0000313" key="1">
    <source>
        <dbReference type="EMBL" id="QCD93009.1"/>
    </source>
</evidence>
<protein>
    <submittedName>
        <fullName evidence="1">Uncharacterized protein</fullName>
    </submittedName>
</protein>
<dbReference type="EMBL" id="CP039349">
    <property type="protein sequence ID" value="QCD93009.1"/>
    <property type="molecule type" value="Genomic_DNA"/>
</dbReference>